<reference evidence="3" key="1">
    <citation type="journal article" date="2012" name="MBio">
        <title>Comparative genome analysis of Trichophyton rubrum and related dermatophytes reveals candidate genes involved in infection.</title>
        <authorList>
            <person name="Martinez D.A."/>
            <person name="Oliver B.G."/>
            <person name="Graeser Y."/>
            <person name="Goldberg J.M."/>
            <person name="Li W."/>
            <person name="Martinez-Rossi N.M."/>
            <person name="Monod M."/>
            <person name="Shelest E."/>
            <person name="Barton R.C."/>
            <person name="Birch E."/>
            <person name="Brakhage A.A."/>
            <person name="Chen Z."/>
            <person name="Gurr S.J."/>
            <person name="Heiman D."/>
            <person name="Heitman J."/>
            <person name="Kosti I."/>
            <person name="Rossi A."/>
            <person name="Saif S."/>
            <person name="Samalova M."/>
            <person name="Saunders C.W."/>
            <person name="Shea T."/>
            <person name="Summerbell R.C."/>
            <person name="Xu J."/>
            <person name="Young S."/>
            <person name="Zeng Q."/>
            <person name="Birren B.W."/>
            <person name="Cuomo C.A."/>
            <person name="White T.C."/>
        </authorList>
    </citation>
    <scope>NUCLEOTIDE SEQUENCE [LARGE SCALE GENOMIC DNA]</scope>
    <source>
        <strain evidence="3">ATCC MYA-4605 / CBS 113480</strain>
    </source>
</reference>
<dbReference type="OMA" id="DLMANPW"/>
<dbReference type="Pfam" id="PF06985">
    <property type="entry name" value="HET"/>
    <property type="match status" value="1"/>
</dbReference>
<dbReference type="VEuPathDB" id="FungiDB:MCYG_08633"/>
<evidence type="ECO:0000313" key="3">
    <source>
        <dbReference type="Proteomes" id="UP000002035"/>
    </source>
</evidence>
<dbReference type="PANTHER" id="PTHR24148:SF64">
    <property type="entry name" value="HETEROKARYON INCOMPATIBILITY DOMAIN-CONTAINING PROTEIN"/>
    <property type="match status" value="1"/>
</dbReference>
<protein>
    <submittedName>
        <fullName evidence="2">Ankyrin and HET domain-containing protein</fullName>
    </submittedName>
</protein>
<evidence type="ECO:0000313" key="2">
    <source>
        <dbReference type="EMBL" id="EEQ35814.1"/>
    </source>
</evidence>
<proteinExistence type="predicted"/>
<dbReference type="OrthoDB" id="2157530at2759"/>
<name>C5G111_ARTOC</name>
<keyword evidence="3" id="KW-1185">Reference proteome</keyword>
<dbReference type="eggNOG" id="ENOG502SHSN">
    <property type="taxonomic scope" value="Eukaryota"/>
</dbReference>
<dbReference type="RefSeq" id="XP_002842802.1">
    <property type="nucleotide sequence ID" value="XM_002842756.1"/>
</dbReference>
<accession>C5G111</accession>
<dbReference type="Proteomes" id="UP000002035">
    <property type="component" value="Unassembled WGS sequence"/>
</dbReference>
<dbReference type="InterPro" id="IPR052895">
    <property type="entry name" value="HetReg/Transcr_Mod"/>
</dbReference>
<sequence>MQHQYQRLPTATSIRLLRIDGRDKFSPLECTLRTVDLDAAPPFHALSYTWGNPHASARDGHRFTQHYNALDAEYRFPSAGVPVKCDGQRLLVSRNLYDALRDVPADAWRTVLDRRSETRLHTHVDGEILVEAEGEAEADEAAAAAAASSASAGERPEEWLWVDQVCINQADADERSAQVDLMHRIYQQAAFTLVWLGREDGYTKRAAQLIPRLARAGSRLVDSSIVPYAPNGRELHASEGIPYVSEGEWDALAALFQRQYFRRLWVVQEVVLSGVVVAYCGGVEIPWRPFCVAAELLHSRQRRMGAAASARYVALGEGGRGIEQPVVQLLQWQDRFRSGSEDRQRAVSLENLVFDTWHFLATDPRDKIYGVYGLLNRAQAEAEAEAGERRRPRWRADYAKPVERVYAEETKRIIFDAGELRILSAVLDHSWRK</sequence>
<evidence type="ECO:0000259" key="1">
    <source>
        <dbReference type="Pfam" id="PF06985"/>
    </source>
</evidence>
<dbReference type="HOGENOM" id="CLU_004184_3_2_1"/>
<feature type="domain" description="Heterokaryon incompatibility" evidence="1">
    <location>
        <begin position="155"/>
        <end position="269"/>
    </location>
</feature>
<organism evidence="2 3">
    <name type="scientific">Arthroderma otae (strain ATCC MYA-4605 / CBS 113480)</name>
    <name type="common">Microsporum canis</name>
    <dbReference type="NCBI Taxonomy" id="554155"/>
    <lineage>
        <taxon>Eukaryota</taxon>
        <taxon>Fungi</taxon>
        <taxon>Dikarya</taxon>
        <taxon>Ascomycota</taxon>
        <taxon>Pezizomycotina</taxon>
        <taxon>Eurotiomycetes</taxon>
        <taxon>Eurotiomycetidae</taxon>
        <taxon>Onygenales</taxon>
        <taxon>Arthrodermataceae</taxon>
        <taxon>Microsporum</taxon>
    </lineage>
</organism>
<dbReference type="AlphaFoldDB" id="C5G111"/>
<dbReference type="InterPro" id="IPR010730">
    <property type="entry name" value="HET"/>
</dbReference>
<dbReference type="EMBL" id="DS995709">
    <property type="protein sequence ID" value="EEQ35814.1"/>
    <property type="molecule type" value="Genomic_DNA"/>
</dbReference>
<dbReference type="GeneID" id="9224016"/>
<gene>
    <name evidence="2" type="ORF">MCYG_08633</name>
</gene>
<dbReference type="PANTHER" id="PTHR24148">
    <property type="entry name" value="ANKYRIN REPEAT DOMAIN-CONTAINING PROTEIN 39 HOMOLOG-RELATED"/>
    <property type="match status" value="1"/>
</dbReference>
<dbReference type="STRING" id="554155.C5G111"/>